<keyword evidence="4" id="KW-1185">Reference proteome</keyword>
<organism evidence="3 4">
    <name type="scientific">Lentzea kristufekii</name>
    <dbReference type="NCBI Taxonomy" id="3095430"/>
    <lineage>
        <taxon>Bacteria</taxon>
        <taxon>Bacillati</taxon>
        <taxon>Actinomycetota</taxon>
        <taxon>Actinomycetes</taxon>
        <taxon>Pseudonocardiales</taxon>
        <taxon>Pseudonocardiaceae</taxon>
        <taxon>Lentzea</taxon>
    </lineage>
</organism>
<dbReference type="Pfam" id="PF09851">
    <property type="entry name" value="SHOCT"/>
    <property type="match status" value="1"/>
</dbReference>
<reference evidence="3 4" key="1">
    <citation type="submission" date="2023-11" db="EMBL/GenBank/DDBJ databases">
        <title>Lentzea sokolovensis, sp. nov., Lentzea kristufkii, sp. nov., and Lentzea miocenensis, sp. nov., rare actinobacteria from Sokolov Coal Basin, Miocene lacustrine sediment, Czech Republic.</title>
        <authorList>
            <person name="Lara A."/>
            <person name="Kotroba L."/>
            <person name="Nouioui I."/>
            <person name="Neumann-Schaal M."/>
            <person name="Mast Y."/>
            <person name="Chronakova A."/>
        </authorList>
    </citation>
    <scope>NUCLEOTIDE SEQUENCE [LARGE SCALE GENOMIC DNA]</scope>
    <source>
        <strain evidence="3 4">BCCO 10_0798</strain>
    </source>
</reference>
<evidence type="ECO:0000259" key="2">
    <source>
        <dbReference type="Pfam" id="PF09851"/>
    </source>
</evidence>
<proteinExistence type="predicted"/>
<keyword evidence="1" id="KW-1133">Transmembrane helix</keyword>
<evidence type="ECO:0000256" key="1">
    <source>
        <dbReference type="SAM" id="Phobius"/>
    </source>
</evidence>
<dbReference type="Proteomes" id="UP001271792">
    <property type="component" value="Unassembled WGS sequence"/>
</dbReference>
<feature type="transmembrane region" description="Helical" evidence="1">
    <location>
        <begin position="12"/>
        <end position="37"/>
    </location>
</feature>
<protein>
    <submittedName>
        <fullName evidence="3">SHOCT domain-containing protein</fullName>
    </submittedName>
</protein>
<reference evidence="3 4" key="2">
    <citation type="submission" date="2023-11" db="EMBL/GenBank/DDBJ databases">
        <authorList>
            <person name="Lara A.C."/>
            <person name="Chronakova A."/>
        </authorList>
    </citation>
    <scope>NUCLEOTIDE SEQUENCE [LARGE SCALE GENOMIC DNA]</scope>
    <source>
        <strain evidence="3 4">BCCO 10_0798</strain>
    </source>
</reference>
<name>A0ABU4U6K2_9PSEU</name>
<comment type="caution">
    <text evidence="3">The sequence shown here is derived from an EMBL/GenBank/DDBJ whole genome shotgun (WGS) entry which is preliminary data.</text>
</comment>
<dbReference type="InterPro" id="IPR018649">
    <property type="entry name" value="SHOCT"/>
</dbReference>
<keyword evidence="1" id="KW-0472">Membrane</keyword>
<keyword evidence="1" id="KW-0812">Transmembrane</keyword>
<evidence type="ECO:0000313" key="4">
    <source>
        <dbReference type="Proteomes" id="UP001271792"/>
    </source>
</evidence>
<dbReference type="EMBL" id="JAXAVV010000038">
    <property type="protein sequence ID" value="MDX8056210.1"/>
    <property type="molecule type" value="Genomic_DNA"/>
</dbReference>
<evidence type="ECO:0000313" key="3">
    <source>
        <dbReference type="EMBL" id="MDX8056210.1"/>
    </source>
</evidence>
<feature type="domain" description="SHOCT" evidence="2">
    <location>
        <begin position="55"/>
        <end position="80"/>
    </location>
</feature>
<accession>A0ABU4U6K2</accession>
<sequence length="88" mass="9943">MMMFWYGEGMSGWGYAFMSVSMILFWGLVVLGIVAFVRYLGRAARPMGAPDRPTPEQLLAERLARGEIDEDEYRRRRDALGSTTTSSS</sequence>
<gene>
    <name evidence="3" type="ORF">SK571_43130</name>
</gene>